<dbReference type="GO" id="GO:0033588">
    <property type="term" value="C:elongator holoenzyme complex"/>
    <property type="evidence" value="ECO:0007669"/>
    <property type="project" value="InterPro"/>
</dbReference>
<evidence type="ECO:0000256" key="3">
    <source>
        <dbReference type="ARBA" id="ARBA00005043"/>
    </source>
</evidence>
<evidence type="ECO:0000256" key="6">
    <source>
        <dbReference type="ARBA" id="ARBA00022490"/>
    </source>
</evidence>
<dbReference type="GO" id="GO:0002098">
    <property type="term" value="P:tRNA wobble uridine modification"/>
    <property type="evidence" value="ECO:0007669"/>
    <property type="project" value="InterPro"/>
</dbReference>
<keyword evidence="11" id="KW-1185">Reference proteome</keyword>
<accession>A0A183JB10</accession>
<dbReference type="GO" id="GO:0005634">
    <property type="term" value="C:nucleus"/>
    <property type="evidence" value="ECO:0007669"/>
    <property type="project" value="UniProtKB-SubCell"/>
</dbReference>
<name>A0A183JB10_9BILA</name>
<keyword evidence="8" id="KW-0539">Nucleus</keyword>
<dbReference type="InterPro" id="IPR019519">
    <property type="entry name" value="Elp5"/>
</dbReference>
<dbReference type="Proteomes" id="UP000270296">
    <property type="component" value="Unassembled WGS sequence"/>
</dbReference>
<evidence type="ECO:0000256" key="4">
    <source>
        <dbReference type="ARBA" id="ARBA00009567"/>
    </source>
</evidence>
<keyword evidence="7" id="KW-0819">tRNA processing</keyword>
<comment type="pathway">
    <text evidence="3">tRNA modification; 5-methoxycarbonylmethyl-2-thiouridine-tRNA biosynthesis.</text>
</comment>
<reference evidence="12" key="1">
    <citation type="submission" date="2016-06" db="UniProtKB">
        <authorList>
            <consortium name="WormBaseParasite"/>
        </authorList>
    </citation>
    <scope>IDENTIFICATION</scope>
</reference>
<evidence type="ECO:0000256" key="9">
    <source>
        <dbReference type="SAM" id="MobiDB-lite"/>
    </source>
</evidence>
<reference evidence="10 11" key="2">
    <citation type="submission" date="2018-11" db="EMBL/GenBank/DDBJ databases">
        <authorList>
            <consortium name="Pathogen Informatics"/>
        </authorList>
    </citation>
    <scope>NUCLEOTIDE SEQUENCE [LARGE SCALE GENOMIC DNA]</scope>
</reference>
<evidence type="ECO:0000256" key="1">
    <source>
        <dbReference type="ARBA" id="ARBA00004123"/>
    </source>
</evidence>
<evidence type="ECO:0000256" key="7">
    <source>
        <dbReference type="ARBA" id="ARBA00022694"/>
    </source>
</evidence>
<dbReference type="GO" id="GO:0000049">
    <property type="term" value="F:tRNA binding"/>
    <property type="evidence" value="ECO:0007669"/>
    <property type="project" value="TreeGrafter"/>
</dbReference>
<organism evidence="12">
    <name type="scientific">Soboliphyme baturini</name>
    <dbReference type="NCBI Taxonomy" id="241478"/>
    <lineage>
        <taxon>Eukaryota</taxon>
        <taxon>Metazoa</taxon>
        <taxon>Ecdysozoa</taxon>
        <taxon>Nematoda</taxon>
        <taxon>Enoplea</taxon>
        <taxon>Dorylaimia</taxon>
        <taxon>Dioctophymatida</taxon>
        <taxon>Dioctophymatoidea</taxon>
        <taxon>Soboliphymatidae</taxon>
        <taxon>Soboliphyme</taxon>
    </lineage>
</organism>
<gene>
    <name evidence="10" type="ORF">SBAD_LOCUS13058</name>
</gene>
<dbReference type="PANTHER" id="PTHR15641">
    <property type="entry name" value="ELONGATOR COMPLEX PROTEIN 5"/>
    <property type="match status" value="1"/>
</dbReference>
<evidence type="ECO:0000256" key="8">
    <source>
        <dbReference type="ARBA" id="ARBA00023242"/>
    </source>
</evidence>
<evidence type="ECO:0000256" key="2">
    <source>
        <dbReference type="ARBA" id="ARBA00004496"/>
    </source>
</evidence>
<dbReference type="GO" id="GO:0005829">
    <property type="term" value="C:cytosol"/>
    <property type="evidence" value="ECO:0007669"/>
    <property type="project" value="TreeGrafter"/>
</dbReference>
<evidence type="ECO:0000313" key="12">
    <source>
        <dbReference type="WBParaSite" id="SBAD_0001347401-mRNA-1"/>
    </source>
</evidence>
<comment type="similarity">
    <text evidence="4">Belongs to the ELP5 family.</text>
</comment>
<comment type="subcellular location">
    <subcellularLocation>
        <location evidence="2">Cytoplasm</location>
    </subcellularLocation>
    <subcellularLocation>
        <location evidence="1">Nucleus</location>
    </subcellularLocation>
</comment>
<evidence type="ECO:0000313" key="11">
    <source>
        <dbReference type="Proteomes" id="UP000270296"/>
    </source>
</evidence>
<evidence type="ECO:0000256" key="5">
    <source>
        <dbReference type="ARBA" id="ARBA00020264"/>
    </source>
</evidence>
<feature type="compositionally biased region" description="Acidic residues" evidence="9">
    <location>
        <begin position="273"/>
        <end position="288"/>
    </location>
</feature>
<feature type="region of interest" description="Disordered" evidence="9">
    <location>
        <begin position="256"/>
        <end position="288"/>
    </location>
</feature>
<sequence length="288" mass="32012">MEPLHSGFTLVVGAELYDGCRLLQGFVRQLCSDGHRRVLLFTEHSDHGTAFLCDSLPDLVAQVARMDDVAEQIFNRNGMFSSMSSFLEFIHSTLKPEPELSRDCAVVIVFDSIAPLVVLFGISKTLQIIRQLTSDSNAAVLAFVASELLEDQQLAQLTFSASLTYRLHVDSMAGVFYAEKCRKLANKVKKELINFHIEEDGSCKIVKRQAKPTLAQSKVSPSMPSGPFSLPVTFNLSVRDEELAVKQSLQLPYIQAQKGDRDGSGNVYYEPDKGDDIDEEDPDNDLEF</sequence>
<evidence type="ECO:0000313" key="10">
    <source>
        <dbReference type="EMBL" id="VDP53670.1"/>
    </source>
</evidence>
<dbReference type="EMBL" id="UZAM01019973">
    <property type="protein sequence ID" value="VDP53670.1"/>
    <property type="molecule type" value="Genomic_DNA"/>
</dbReference>
<dbReference type="UniPathway" id="UPA00988"/>
<protein>
    <recommendedName>
        <fullName evidence="5">Elongator complex protein 5</fullName>
    </recommendedName>
</protein>
<dbReference type="Pfam" id="PF10483">
    <property type="entry name" value="Elong_Iki1"/>
    <property type="match status" value="1"/>
</dbReference>
<proteinExistence type="inferred from homology"/>
<dbReference type="AlphaFoldDB" id="A0A183JB10"/>
<dbReference type="PANTHER" id="PTHR15641:SF1">
    <property type="entry name" value="ELONGATOR COMPLEX PROTEIN 5"/>
    <property type="match status" value="1"/>
</dbReference>
<keyword evidence="6" id="KW-0963">Cytoplasm</keyword>
<dbReference type="WBParaSite" id="SBAD_0001347401-mRNA-1">
    <property type="protein sequence ID" value="SBAD_0001347401-mRNA-1"/>
    <property type="gene ID" value="SBAD_0001347401"/>
</dbReference>